<dbReference type="AlphaFoldDB" id="A0AAV7TXA5"/>
<dbReference type="Proteomes" id="UP001066276">
    <property type="component" value="Chromosome 3_2"/>
</dbReference>
<feature type="region of interest" description="Disordered" evidence="1">
    <location>
        <begin position="1"/>
        <end position="42"/>
    </location>
</feature>
<feature type="compositionally biased region" description="Basic and acidic residues" evidence="1">
    <location>
        <begin position="12"/>
        <end position="40"/>
    </location>
</feature>
<keyword evidence="3" id="KW-1185">Reference proteome</keyword>
<reference evidence="2" key="1">
    <citation type="journal article" date="2022" name="bioRxiv">
        <title>Sequencing and chromosome-scale assembly of the giantPleurodeles waltlgenome.</title>
        <authorList>
            <person name="Brown T."/>
            <person name="Elewa A."/>
            <person name="Iarovenko S."/>
            <person name="Subramanian E."/>
            <person name="Araus A.J."/>
            <person name="Petzold A."/>
            <person name="Susuki M."/>
            <person name="Suzuki K.-i.T."/>
            <person name="Hayashi T."/>
            <person name="Toyoda A."/>
            <person name="Oliveira C."/>
            <person name="Osipova E."/>
            <person name="Leigh N.D."/>
            <person name="Simon A."/>
            <person name="Yun M.H."/>
        </authorList>
    </citation>
    <scope>NUCLEOTIDE SEQUENCE</scope>
    <source>
        <strain evidence="2">20211129_DDA</strain>
        <tissue evidence="2">Liver</tissue>
    </source>
</reference>
<gene>
    <name evidence="2" type="ORF">NDU88_006505</name>
</gene>
<dbReference type="EMBL" id="JANPWB010000006">
    <property type="protein sequence ID" value="KAJ1181297.1"/>
    <property type="molecule type" value="Genomic_DNA"/>
</dbReference>
<sequence length="85" mass="9828">MEIATAGGWEMTQKKEEHLQQEADDCRHTPQKGEPDEAVSRNHVVGPGLTTIFGWEFSRRYQMFCLSLSFQAQTKHVEKSEMKEE</sequence>
<evidence type="ECO:0000313" key="3">
    <source>
        <dbReference type="Proteomes" id="UP001066276"/>
    </source>
</evidence>
<evidence type="ECO:0000313" key="2">
    <source>
        <dbReference type="EMBL" id="KAJ1181297.1"/>
    </source>
</evidence>
<organism evidence="2 3">
    <name type="scientific">Pleurodeles waltl</name>
    <name type="common">Iberian ribbed newt</name>
    <dbReference type="NCBI Taxonomy" id="8319"/>
    <lineage>
        <taxon>Eukaryota</taxon>
        <taxon>Metazoa</taxon>
        <taxon>Chordata</taxon>
        <taxon>Craniata</taxon>
        <taxon>Vertebrata</taxon>
        <taxon>Euteleostomi</taxon>
        <taxon>Amphibia</taxon>
        <taxon>Batrachia</taxon>
        <taxon>Caudata</taxon>
        <taxon>Salamandroidea</taxon>
        <taxon>Salamandridae</taxon>
        <taxon>Pleurodelinae</taxon>
        <taxon>Pleurodeles</taxon>
    </lineage>
</organism>
<accession>A0AAV7TXA5</accession>
<proteinExistence type="predicted"/>
<protein>
    <submittedName>
        <fullName evidence="2">Uncharacterized protein</fullName>
    </submittedName>
</protein>
<comment type="caution">
    <text evidence="2">The sequence shown here is derived from an EMBL/GenBank/DDBJ whole genome shotgun (WGS) entry which is preliminary data.</text>
</comment>
<name>A0AAV7TXA5_PLEWA</name>
<evidence type="ECO:0000256" key="1">
    <source>
        <dbReference type="SAM" id="MobiDB-lite"/>
    </source>
</evidence>